<evidence type="ECO:0000256" key="6">
    <source>
        <dbReference type="RuleBase" id="RU003682"/>
    </source>
</evidence>
<organism evidence="8">
    <name type="scientific">Scoparia dulcis</name>
    <name type="common">Sweet broom</name>
    <name type="synonym">Capraria dulcis</name>
    <dbReference type="NCBI Taxonomy" id="107240"/>
    <lineage>
        <taxon>Eukaryota</taxon>
        <taxon>Viridiplantae</taxon>
        <taxon>Streptophyta</taxon>
        <taxon>Embryophyta</taxon>
        <taxon>Tracheophyta</taxon>
        <taxon>Spermatophyta</taxon>
        <taxon>Magnoliopsida</taxon>
        <taxon>eudicotyledons</taxon>
        <taxon>Gunneridae</taxon>
        <taxon>Pentapetalae</taxon>
        <taxon>asterids</taxon>
        <taxon>lamiids</taxon>
        <taxon>Lamiales</taxon>
        <taxon>Plantaginaceae</taxon>
        <taxon>Gratioleae</taxon>
        <taxon>Scoparia</taxon>
    </lineage>
</organism>
<protein>
    <submittedName>
        <fullName evidence="8">2-oxoglutarate-dependent dioxygenase</fullName>
    </submittedName>
</protein>
<dbReference type="Pfam" id="PF03171">
    <property type="entry name" value="2OG-FeII_Oxy"/>
    <property type="match status" value="1"/>
</dbReference>
<evidence type="ECO:0000256" key="3">
    <source>
        <dbReference type="ARBA" id="ARBA00022896"/>
    </source>
</evidence>
<dbReference type="EMBL" id="MG011438">
    <property type="protein sequence ID" value="AYC63494.1"/>
    <property type="molecule type" value="mRNA"/>
</dbReference>
<reference evidence="8" key="1">
    <citation type="submission" date="2017-09" db="EMBL/GenBank/DDBJ databases">
        <authorList>
            <person name="Kuraoka T."/>
            <person name="Yamamura Y."/>
            <person name="Lee J.-B."/>
        </authorList>
    </citation>
    <scope>NUCLEOTIDE SEQUENCE</scope>
</reference>
<dbReference type="InterPro" id="IPR026992">
    <property type="entry name" value="DIOX_N"/>
</dbReference>
<evidence type="ECO:0000313" key="8">
    <source>
        <dbReference type="EMBL" id="AYC63494.1"/>
    </source>
</evidence>
<comment type="similarity">
    <text evidence="1 6">Belongs to the iron/ascorbate-dependent oxidoreductase family.</text>
</comment>
<feature type="domain" description="Fe2OG dioxygenase" evidence="7">
    <location>
        <begin position="221"/>
        <end position="322"/>
    </location>
</feature>
<dbReference type="Gene3D" id="2.60.120.330">
    <property type="entry name" value="B-lactam Antibiotic, Isopenicillin N Synthase, Chain"/>
    <property type="match status" value="1"/>
</dbReference>
<dbReference type="FunFam" id="2.60.120.330:FF:000005">
    <property type="entry name" value="1-aminocyclopropane-1-carboxylate oxidase homolog 1"/>
    <property type="match status" value="1"/>
</dbReference>
<dbReference type="PROSITE" id="PS51471">
    <property type="entry name" value="FE2OG_OXY"/>
    <property type="match status" value="1"/>
</dbReference>
<keyword evidence="5 6" id="KW-0408">Iron</keyword>
<dbReference type="GO" id="GO:0002238">
    <property type="term" value="P:response to molecule of fungal origin"/>
    <property type="evidence" value="ECO:0007669"/>
    <property type="project" value="UniProtKB-ARBA"/>
</dbReference>
<dbReference type="InterPro" id="IPR005123">
    <property type="entry name" value="Oxoglu/Fe-dep_dioxygenase_dom"/>
</dbReference>
<dbReference type="GO" id="GO:0009805">
    <property type="term" value="P:coumarin biosynthetic process"/>
    <property type="evidence" value="ECO:0007669"/>
    <property type="project" value="UniProtKB-ARBA"/>
</dbReference>
<evidence type="ECO:0000259" key="7">
    <source>
        <dbReference type="PROSITE" id="PS51471"/>
    </source>
</evidence>
<dbReference type="Pfam" id="PF14226">
    <property type="entry name" value="DIOX_N"/>
    <property type="match status" value="1"/>
</dbReference>
<keyword evidence="4 6" id="KW-0560">Oxidoreductase</keyword>
<dbReference type="PANTHER" id="PTHR10209">
    <property type="entry name" value="OXIDOREDUCTASE, 2OG-FE II OXYGENASE FAMILY PROTEIN"/>
    <property type="match status" value="1"/>
</dbReference>
<dbReference type="GO" id="GO:0046872">
    <property type="term" value="F:metal ion binding"/>
    <property type="evidence" value="ECO:0007669"/>
    <property type="project" value="UniProtKB-KW"/>
</dbReference>
<accession>A0A5H2Q7H5</accession>
<evidence type="ECO:0000256" key="1">
    <source>
        <dbReference type="ARBA" id="ARBA00008056"/>
    </source>
</evidence>
<evidence type="ECO:0000256" key="4">
    <source>
        <dbReference type="ARBA" id="ARBA00023002"/>
    </source>
</evidence>
<dbReference type="AlphaFoldDB" id="A0A5H2Q7H5"/>
<proteinExistence type="evidence at transcript level"/>
<dbReference type="GO" id="GO:0031418">
    <property type="term" value="F:L-ascorbic acid binding"/>
    <property type="evidence" value="ECO:0007669"/>
    <property type="project" value="UniProtKB-KW"/>
</dbReference>
<keyword evidence="3" id="KW-0847">Vitamin C</keyword>
<dbReference type="SUPFAM" id="SSF51197">
    <property type="entry name" value="Clavaminate synthase-like"/>
    <property type="match status" value="1"/>
</dbReference>
<keyword evidence="8" id="KW-0223">Dioxygenase</keyword>
<dbReference type="PANTHER" id="PTHR10209:SF841">
    <property type="entry name" value="1-AMINOCYCLOPROPANE-1-CARBOXYLATE OXIDASE HOMOLOG 1-LIKE"/>
    <property type="match status" value="1"/>
</dbReference>
<dbReference type="InterPro" id="IPR027443">
    <property type="entry name" value="IPNS-like_sf"/>
</dbReference>
<sequence length="379" mass="42656">MVLSQNGNIQIETELESDSKSELQEFDDTKAGVKGLLEAGVKKIPRIFVHEQYIHEKISSVPNSLKLSIPLIDLEGLKKDGTARGEIVEKVKKACEEWGFFQIVNHGIPSSVMNETLEGVRQFHELDTEVKKQYYSRDFKKKLVYNSNFDLHQAPYANWRDSLYLIRAPNPPEPEELPQVCRDVMMEYTKQVMELGLNLFELLSEALGLNANHLKDMDCSKGLYVIAHYYPACPEPDLTLGLSSHTDSGFLTVLLQDQIGGLQVLHKNQWVDVPFLPGALDVNIGDLMELITNGKFKSVYHRVLAKNAGPRISVACVFRMHVEETSDSRVYGPIKELLSQENPPIYREATAEEVVACRYTKGLDGVPLLSHFKLNASAP</sequence>
<dbReference type="GO" id="GO:0016706">
    <property type="term" value="F:2-oxoglutarate-dependent dioxygenase activity"/>
    <property type="evidence" value="ECO:0007669"/>
    <property type="project" value="UniProtKB-ARBA"/>
</dbReference>
<gene>
    <name evidence="8" type="primary">2ODD1</name>
</gene>
<evidence type="ECO:0000256" key="2">
    <source>
        <dbReference type="ARBA" id="ARBA00022723"/>
    </source>
</evidence>
<name>A0A5H2Q7H5_SCODU</name>
<keyword evidence="2 6" id="KW-0479">Metal-binding</keyword>
<evidence type="ECO:0000256" key="5">
    <source>
        <dbReference type="ARBA" id="ARBA00023004"/>
    </source>
</evidence>
<dbReference type="InterPro" id="IPR044861">
    <property type="entry name" value="IPNS-like_FE2OG_OXY"/>
</dbReference>